<feature type="transmembrane region" description="Helical" evidence="1">
    <location>
        <begin position="338"/>
        <end position="356"/>
    </location>
</feature>
<gene>
    <name evidence="3" type="ORF">QM480_10305</name>
</gene>
<feature type="transmembrane region" description="Helical" evidence="1">
    <location>
        <begin position="169"/>
        <end position="187"/>
    </location>
</feature>
<sequence length="387" mass="44769">MPLQAFLVGMLLYCTVSSSLAGNVGPNSAYYLVYDYHDDWQVFDEQYKAYVPYIRNEHKDYNSFSLFFDSENYRGYKLLYFSSKENYLFINASLQRKLPVDQWVVMDVDSLKEKYGKTKVFLTFYGNNTSVEAISVLVGNKVSKVEKSIQISDSLLTVIPRELTPFQDYLILSILFLAICYAFLYNIQPKAFDRYFSIRDLLTINLREDSLVINKPFDLANLLFVLNLSFTLSFIIMLVQNEETDLFSVSTILMDSESLMGLFINFIELGIVVFFILIGKYIALAILTNLYRLENITNIHFFKVIQASSIFFLLLAIGLSFCSVSYPDVLRNAQEILFVPISFFFIVRLILIYFTINKLTPLKNLYLFSYLCIVELIPLIVGIRFAI</sequence>
<feature type="transmembrane region" description="Helical" evidence="1">
    <location>
        <begin position="304"/>
        <end position="326"/>
    </location>
</feature>
<keyword evidence="1" id="KW-1133">Transmembrane helix</keyword>
<feature type="transmembrane region" description="Helical" evidence="1">
    <location>
        <begin position="365"/>
        <end position="386"/>
    </location>
</feature>
<name>A0ABT6YNH6_9BACT</name>
<feature type="signal peptide" evidence="2">
    <location>
        <begin position="1"/>
        <end position="21"/>
    </location>
</feature>
<feature type="transmembrane region" description="Helical" evidence="1">
    <location>
        <begin position="259"/>
        <end position="283"/>
    </location>
</feature>
<reference evidence="3 4" key="1">
    <citation type="submission" date="2023-05" db="EMBL/GenBank/DDBJ databases">
        <title>Novel species of genus Flectobacillus isolated from stream in China.</title>
        <authorList>
            <person name="Lu H."/>
        </authorList>
    </citation>
    <scope>NUCLEOTIDE SEQUENCE [LARGE SCALE GENOMIC DNA]</scope>
    <source>
        <strain evidence="3 4">DC10W</strain>
    </source>
</reference>
<dbReference type="RefSeq" id="WP_283369862.1">
    <property type="nucleotide sequence ID" value="NZ_JASHID010000006.1"/>
</dbReference>
<dbReference type="InterPro" id="IPR025367">
    <property type="entry name" value="DUF4271"/>
</dbReference>
<feature type="transmembrane region" description="Helical" evidence="1">
    <location>
        <begin position="219"/>
        <end position="239"/>
    </location>
</feature>
<evidence type="ECO:0000256" key="1">
    <source>
        <dbReference type="SAM" id="Phobius"/>
    </source>
</evidence>
<evidence type="ECO:0000313" key="3">
    <source>
        <dbReference type="EMBL" id="MDI9864716.1"/>
    </source>
</evidence>
<dbReference type="Pfam" id="PF14093">
    <property type="entry name" value="DUF4271"/>
    <property type="match status" value="1"/>
</dbReference>
<keyword evidence="4" id="KW-1185">Reference proteome</keyword>
<organism evidence="3 4">
    <name type="scientific">Flectobacillus longus</name>
    <dbReference type="NCBI Taxonomy" id="2984207"/>
    <lineage>
        <taxon>Bacteria</taxon>
        <taxon>Pseudomonadati</taxon>
        <taxon>Bacteroidota</taxon>
        <taxon>Cytophagia</taxon>
        <taxon>Cytophagales</taxon>
        <taxon>Flectobacillaceae</taxon>
        <taxon>Flectobacillus</taxon>
    </lineage>
</organism>
<evidence type="ECO:0000313" key="4">
    <source>
        <dbReference type="Proteomes" id="UP001236569"/>
    </source>
</evidence>
<dbReference type="EMBL" id="JASHID010000006">
    <property type="protein sequence ID" value="MDI9864716.1"/>
    <property type="molecule type" value="Genomic_DNA"/>
</dbReference>
<evidence type="ECO:0000256" key="2">
    <source>
        <dbReference type="SAM" id="SignalP"/>
    </source>
</evidence>
<keyword evidence="2" id="KW-0732">Signal</keyword>
<comment type="caution">
    <text evidence="3">The sequence shown here is derived from an EMBL/GenBank/DDBJ whole genome shotgun (WGS) entry which is preliminary data.</text>
</comment>
<dbReference type="Proteomes" id="UP001236569">
    <property type="component" value="Unassembled WGS sequence"/>
</dbReference>
<feature type="chain" id="PRO_5046155451" evidence="2">
    <location>
        <begin position="22"/>
        <end position="387"/>
    </location>
</feature>
<keyword evidence="1" id="KW-0472">Membrane</keyword>
<keyword evidence="1" id="KW-0812">Transmembrane</keyword>
<protein>
    <submittedName>
        <fullName evidence="3">DUF4271 domain-containing protein</fullName>
    </submittedName>
</protein>
<accession>A0ABT6YNH6</accession>
<proteinExistence type="predicted"/>